<reference evidence="2 3" key="1">
    <citation type="submission" date="2016-10" db="EMBL/GenBank/DDBJ databases">
        <title>Genome sequence of the ascomycete fungus Penicillium subrubescens.</title>
        <authorList>
            <person name="De Vries R.P."/>
            <person name="Peng M."/>
            <person name="Dilokpimol A."/>
            <person name="Hilden K."/>
            <person name="Makela M.R."/>
            <person name="Grigoriev I."/>
            <person name="Riley R."/>
            <person name="Granchi Z."/>
        </authorList>
    </citation>
    <scope>NUCLEOTIDE SEQUENCE [LARGE SCALE GENOMIC DNA]</scope>
    <source>
        <strain evidence="2 3">CBS 132785</strain>
    </source>
</reference>
<keyword evidence="3" id="KW-1185">Reference proteome</keyword>
<dbReference type="AlphaFoldDB" id="A0A1Q5SXC9"/>
<accession>A0A1Q5SXC9</accession>
<comment type="caution">
    <text evidence="2">The sequence shown here is derived from an EMBL/GenBank/DDBJ whole genome shotgun (WGS) entry which is preliminary data.</text>
</comment>
<evidence type="ECO:0000256" key="1">
    <source>
        <dbReference type="SAM" id="Phobius"/>
    </source>
</evidence>
<name>A0A1Q5SXC9_9EURO</name>
<proteinExistence type="predicted"/>
<feature type="transmembrane region" description="Helical" evidence="1">
    <location>
        <begin position="20"/>
        <end position="43"/>
    </location>
</feature>
<dbReference type="EMBL" id="MNBE01000740">
    <property type="protein sequence ID" value="OKO92681.1"/>
    <property type="molecule type" value="Genomic_DNA"/>
</dbReference>
<gene>
    <name evidence="2" type="ORF">PENSUB_12666</name>
</gene>
<keyword evidence="1" id="KW-0472">Membrane</keyword>
<protein>
    <submittedName>
        <fullName evidence="2">Uncharacterized protein</fullName>
    </submittedName>
</protein>
<sequence length="344" mass="38338">MALTYSTHTPLARHILPISFRTSISLVFFLFYLQFLYAISFILNPFRPLKYGPRPFKNAIKRTETRVIDIIVEILPPPIYRSPVPSSAFLHEDAFSHRSTTAHCASHLGFYRVRSALPRVVELAELPQVYHPGAVGRSLSPSLHHENQRPATDAVQIASVSTNHGAHNYPGFSYYDGMSNTTLPSTSCPNIALAGNGNHHGLIAPPPTPVQPQLQQEEQRRIVQLVHGIPIEEVVELNSVEKIQPTPSINTIINSPTVSTDEPKTSLAVIPPSSLQYSSLRYSSSHYTDNNLTDLSLESNRTTKTHSTQTYPPKFPVSEYTSLVTELSSFREKGTTHVRPFSDY</sequence>
<keyword evidence="1" id="KW-1133">Transmembrane helix</keyword>
<keyword evidence="1" id="KW-0812">Transmembrane</keyword>
<dbReference type="Proteomes" id="UP000186955">
    <property type="component" value="Unassembled WGS sequence"/>
</dbReference>
<evidence type="ECO:0000313" key="2">
    <source>
        <dbReference type="EMBL" id="OKO92681.1"/>
    </source>
</evidence>
<organism evidence="2 3">
    <name type="scientific">Penicillium subrubescens</name>
    <dbReference type="NCBI Taxonomy" id="1316194"/>
    <lineage>
        <taxon>Eukaryota</taxon>
        <taxon>Fungi</taxon>
        <taxon>Dikarya</taxon>
        <taxon>Ascomycota</taxon>
        <taxon>Pezizomycotina</taxon>
        <taxon>Eurotiomycetes</taxon>
        <taxon>Eurotiomycetidae</taxon>
        <taxon>Eurotiales</taxon>
        <taxon>Aspergillaceae</taxon>
        <taxon>Penicillium</taxon>
    </lineage>
</organism>
<dbReference type="OrthoDB" id="4326871at2759"/>
<evidence type="ECO:0000313" key="3">
    <source>
        <dbReference type="Proteomes" id="UP000186955"/>
    </source>
</evidence>